<proteinExistence type="predicted"/>
<feature type="non-terminal residue" evidence="1">
    <location>
        <position position="30"/>
    </location>
</feature>
<accession>A0A382SWI5</accession>
<dbReference type="EMBL" id="UINC01132134">
    <property type="protein sequence ID" value="SVD14256.1"/>
    <property type="molecule type" value="Genomic_DNA"/>
</dbReference>
<organism evidence="1">
    <name type="scientific">marine metagenome</name>
    <dbReference type="NCBI Taxonomy" id="408172"/>
    <lineage>
        <taxon>unclassified sequences</taxon>
        <taxon>metagenomes</taxon>
        <taxon>ecological metagenomes</taxon>
    </lineage>
</organism>
<reference evidence="1" key="1">
    <citation type="submission" date="2018-05" db="EMBL/GenBank/DDBJ databases">
        <authorList>
            <person name="Lanie J.A."/>
            <person name="Ng W.-L."/>
            <person name="Kazmierczak K.M."/>
            <person name="Andrzejewski T.M."/>
            <person name="Davidsen T.M."/>
            <person name="Wayne K.J."/>
            <person name="Tettelin H."/>
            <person name="Glass J.I."/>
            <person name="Rusch D."/>
            <person name="Podicherti R."/>
            <person name="Tsui H.-C.T."/>
            <person name="Winkler M.E."/>
        </authorList>
    </citation>
    <scope>NUCLEOTIDE SEQUENCE</scope>
</reference>
<name>A0A382SWI5_9ZZZZ</name>
<sequence>MKASGTTMTLLQAGLAMSLIMCSTSYAQPI</sequence>
<protein>
    <submittedName>
        <fullName evidence="1">Uncharacterized protein</fullName>
    </submittedName>
</protein>
<evidence type="ECO:0000313" key="1">
    <source>
        <dbReference type="EMBL" id="SVD14256.1"/>
    </source>
</evidence>
<dbReference type="AlphaFoldDB" id="A0A382SWI5"/>
<gene>
    <name evidence="1" type="ORF">METZ01_LOCUS367110</name>
</gene>